<dbReference type="AlphaFoldDB" id="A0A449B710"/>
<proteinExistence type="predicted"/>
<dbReference type="Proteomes" id="UP000289497">
    <property type="component" value="Chromosome"/>
</dbReference>
<gene>
    <name evidence="1" type="ORF">NCTC10179_00546</name>
</gene>
<dbReference type="KEGG" id="mcou:NCTC10179_00546"/>
<dbReference type="OrthoDB" id="5326931at2"/>
<evidence type="ECO:0000313" key="1">
    <source>
        <dbReference type="EMBL" id="VEU76368.1"/>
    </source>
</evidence>
<accession>A0A449B710</accession>
<dbReference type="RefSeq" id="WP_036435035.1">
    <property type="nucleotide sequence ID" value="NZ_LR215039.1"/>
</dbReference>
<organism evidence="1 2">
    <name type="scientific">Mycoplasmopsis columboralis</name>
    <dbReference type="NCBI Taxonomy" id="171282"/>
    <lineage>
        <taxon>Bacteria</taxon>
        <taxon>Bacillati</taxon>
        <taxon>Mycoplasmatota</taxon>
        <taxon>Mycoplasmoidales</taxon>
        <taxon>Metamycoplasmataceae</taxon>
        <taxon>Mycoplasmopsis</taxon>
    </lineage>
</organism>
<reference evidence="1 2" key="1">
    <citation type="submission" date="2019-01" db="EMBL/GenBank/DDBJ databases">
        <authorList>
            <consortium name="Pathogen Informatics"/>
        </authorList>
    </citation>
    <scope>NUCLEOTIDE SEQUENCE [LARGE SCALE GENOMIC DNA]</scope>
    <source>
        <strain evidence="1 2">NCTC10179</strain>
    </source>
</reference>
<keyword evidence="2" id="KW-1185">Reference proteome</keyword>
<dbReference type="EMBL" id="LR215039">
    <property type="protein sequence ID" value="VEU76368.1"/>
    <property type="molecule type" value="Genomic_DNA"/>
</dbReference>
<name>A0A449B710_9BACT</name>
<protein>
    <submittedName>
        <fullName evidence="1">Uncharacterized protein</fullName>
    </submittedName>
</protein>
<sequence length="202" mass="23558">MKFLDQNLDIFKKGKYKPLNRDFIAGLLLPLTSIQHTTGRRMIHLFNGAKNPIVAFYLNFYLVNEEKHGLYAKREFKEEYLEVKQVSYSSKSWSVTFNDTTLDKADAFKDKKTMLAVGIWNGMLELICIIYGQNPEIGYFLEQKVKEAHDFSRRSTQTISCSKLLKDYKFKIKPINVNKKDLIEILSMKFKNSGVSWGDYIE</sequence>
<evidence type="ECO:0000313" key="2">
    <source>
        <dbReference type="Proteomes" id="UP000289497"/>
    </source>
</evidence>